<reference evidence="1" key="1">
    <citation type="submission" date="2020-05" db="EMBL/GenBank/DDBJ databases">
        <authorList>
            <person name="Chiriac C."/>
            <person name="Salcher M."/>
            <person name="Ghai R."/>
            <person name="Kavagutti S V."/>
        </authorList>
    </citation>
    <scope>NUCLEOTIDE SEQUENCE</scope>
</reference>
<name>A0A6J7AV35_9ZZZZ</name>
<accession>A0A6J7AV35</accession>
<gene>
    <name evidence="1" type="ORF">UFOPK3139_03327</name>
</gene>
<organism evidence="1">
    <name type="scientific">freshwater metagenome</name>
    <dbReference type="NCBI Taxonomy" id="449393"/>
    <lineage>
        <taxon>unclassified sequences</taxon>
        <taxon>metagenomes</taxon>
        <taxon>ecological metagenomes</taxon>
    </lineage>
</organism>
<dbReference type="AlphaFoldDB" id="A0A6J7AV35"/>
<sequence length="82" mass="8909">MADAAVVDSHEYLAGPRVQRFYVVDNRQRLLACFEQRTAHESPSRCSGSANLARAAGPTLGCHFFQPVVAPVNMPNGPLGQR</sequence>
<dbReference type="EMBL" id="CAFABA010000254">
    <property type="protein sequence ID" value="CAB4836881.1"/>
    <property type="molecule type" value="Genomic_DNA"/>
</dbReference>
<evidence type="ECO:0000313" key="1">
    <source>
        <dbReference type="EMBL" id="CAB4836881.1"/>
    </source>
</evidence>
<protein>
    <submittedName>
        <fullName evidence="1">Unannotated protein</fullName>
    </submittedName>
</protein>
<proteinExistence type="predicted"/>